<evidence type="ECO:0000313" key="2">
    <source>
        <dbReference type="Proteomes" id="UP001165082"/>
    </source>
</evidence>
<gene>
    <name evidence="1" type="ORF">TrRE_jg813</name>
</gene>
<accession>A0A9W7DQ71</accession>
<feature type="non-terminal residue" evidence="1">
    <location>
        <position position="1"/>
    </location>
</feature>
<dbReference type="OrthoDB" id="10485730at2759"/>
<reference evidence="1" key="1">
    <citation type="submission" date="2022-07" db="EMBL/GenBank/DDBJ databases">
        <title>Genome analysis of Parmales, a sister group of diatoms, reveals the evolutionary specialization of diatoms from phago-mixotrophs to photoautotrophs.</title>
        <authorList>
            <person name="Ban H."/>
            <person name="Sato S."/>
            <person name="Yoshikawa S."/>
            <person name="Kazumasa Y."/>
            <person name="Nakamura Y."/>
            <person name="Ichinomiya M."/>
            <person name="Saitoh K."/>
            <person name="Sato N."/>
            <person name="Blanc-Mathieu R."/>
            <person name="Endo H."/>
            <person name="Kuwata A."/>
            <person name="Ogata H."/>
        </authorList>
    </citation>
    <scope>NUCLEOTIDE SEQUENCE</scope>
</reference>
<sequence>VLVWMGSPCGGGEYVGVRVSSLGGGRFLLSIQGGGSDERREVGGESEGGKVKVLVKGVLLEEGKGRVWAGIGRGGKGGDEGVEGRFGEGVFNRDVRFGVDGVGAPVGGKVDVLRCSFQGRRVKGMEGDMEEGAKKDVLEIEDEGERMQARKFEETVKEETERILGWCDLCGGGDIQVEPNFKDVCWNLLSGSEGRWGVKARLNAVLRTYAAAWMLKALADESWRVCMKSKGRQTPENGVWMKRIFVMRAKMARWGEEVRSRYVEEVAGGWKEGENWEEEKVLWSSWWRSVESGITGVHMRDMQGLCTRLFVTLKEGGLEAVTTGEIERMEKRWEEIEPVWRRDWFKGGEGL</sequence>
<organism evidence="1 2">
    <name type="scientific">Triparma retinervis</name>
    <dbReference type="NCBI Taxonomy" id="2557542"/>
    <lineage>
        <taxon>Eukaryota</taxon>
        <taxon>Sar</taxon>
        <taxon>Stramenopiles</taxon>
        <taxon>Ochrophyta</taxon>
        <taxon>Bolidophyceae</taxon>
        <taxon>Parmales</taxon>
        <taxon>Triparmaceae</taxon>
        <taxon>Triparma</taxon>
    </lineage>
</organism>
<comment type="caution">
    <text evidence="1">The sequence shown here is derived from an EMBL/GenBank/DDBJ whole genome shotgun (WGS) entry which is preliminary data.</text>
</comment>
<protein>
    <submittedName>
        <fullName evidence="1">Uncharacterized protein</fullName>
    </submittedName>
</protein>
<evidence type="ECO:0000313" key="1">
    <source>
        <dbReference type="EMBL" id="GMH50612.1"/>
    </source>
</evidence>
<name>A0A9W7DQ71_9STRA</name>
<dbReference type="EMBL" id="BRXZ01003242">
    <property type="protein sequence ID" value="GMH50612.1"/>
    <property type="molecule type" value="Genomic_DNA"/>
</dbReference>
<keyword evidence="2" id="KW-1185">Reference proteome</keyword>
<dbReference type="AlphaFoldDB" id="A0A9W7DQ71"/>
<dbReference type="Proteomes" id="UP001165082">
    <property type="component" value="Unassembled WGS sequence"/>
</dbReference>
<proteinExistence type="predicted"/>